<reference evidence="2 3" key="1">
    <citation type="journal article" date="2016" name="Nat. Commun.">
        <title>Thousands of microbial genomes shed light on interconnected biogeochemical processes in an aquifer system.</title>
        <authorList>
            <person name="Anantharaman K."/>
            <person name="Brown C.T."/>
            <person name="Hug L.A."/>
            <person name="Sharon I."/>
            <person name="Castelle C.J."/>
            <person name="Probst A.J."/>
            <person name="Thomas B.C."/>
            <person name="Singh A."/>
            <person name="Wilkins M.J."/>
            <person name="Karaoz U."/>
            <person name="Brodie E.L."/>
            <person name="Williams K.H."/>
            <person name="Hubbard S.S."/>
            <person name="Banfield J.F."/>
        </authorList>
    </citation>
    <scope>NUCLEOTIDE SEQUENCE [LARGE SCALE GENOMIC DNA]</scope>
</reference>
<name>A0A1F7UUZ4_9BACT</name>
<protein>
    <submittedName>
        <fullName evidence="2">Uncharacterized protein</fullName>
    </submittedName>
</protein>
<gene>
    <name evidence="2" type="ORF">A3B21_05380</name>
</gene>
<organism evidence="2 3">
    <name type="scientific">Candidatus Uhrbacteria bacterium RIFCSPLOWO2_01_FULL_47_24</name>
    <dbReference type="NCBI Taxonomy" id="1802401"/>
    <lineage>
        <taxon>Bacteria</taxon>
        <taxon>Candidatus Uhriibacteriota</taxon>
    </lineage>
</organism>
<evidence type="ECO:0000313" key="3">
    <source>
        <dbReference type="Proteomes" id="UP000176897"/>
    </source>
</evidence>
<evidence type="ECO:0000256" key="1">
    <source>
        <dbReference type="SAM" id="Phobius"/>
    </source>
</evidence>
<evidence type="ECO:0000313" key="2">
    <source>
        <dbReference type="EMBL" id="OGL82111.1"/>
    </source>
</evidence>
<dbReference type="AlphaFoldDB" id="A0A1F7UUZ4"/>
<keyword evidence="1" id="KW-1133">Transmembrane helix</keyword>
<feature type="transmembrane region" description="Helical" evidence="1">
    <location>
        <begin position="7"/>
        <end position="35"/>
    </location>
</feature>
<accession>A0A1F7UUZ4</accession>
<sequence length="104" mass="11487">MNRFVQFLVGFCSFIWILIGGAVIVGVILGATYVAREKPFENIAPLLQMVSGGSSAQNLEQQMQTPEFQACAKRILGEKRFNELMKGGQEPTSQEFAKVAPCFK</sequence>
<keyword evidence="1" id="KW-0472">Membrane</keyword>
<dbReference type="STRING" id="1802401.A3B21_05380"/>
<comment type="caution">
    <text evidence="2">The sequence shown here is derived from an EMBL/GenBank/DDBJ whole genome shotgun (WGS) entry which is preliminary data.</text>
</comment>
<proteinExistence type="predicted"/>
<keyword evidence="1" id="KW-0812">Transmembrane</keyword>
<dbReference type="EMBL" id="MGEJ01000001">
    <property type="protein sequence ID" value="OGL82111.1"/>
    <property type="molecule type" value="Genomic_DNA"/>
</dbReference>
<dbReference type="Proteomes" id="UP000176897">
    <property type="component" value="Unassembled WGS sequence"/>
</dbReference>